<dbReference type="Pfam" id="PF00172">
    <property type="entry name" value="Zn_clus"/>
    <property type="match status" value="1"/>
</dbReference>
<dbReference type="Gene3D" id="4.10.240.10">
    <property type="entry name" value="Zn(2)-C6 fungal-type DNA-binding domain"/>
    <property type="match status" value="1"/>
</dbReference>
<dbReference type="PROSITE" id="PS00463">
    <property type="entry name" value="ZN2_CY6_FUNGAL_1"/>
    <property type="match status" value="1"/>
</dbReference>
<feature type="compositionally biased region" description="Basic residues" evidence="2">
    <location>
        <begin position="14"/>
        <end position="23"/>
    </location>
</feature>
<dbReference type="Proteomes" id="UP000235786">
    <property type="component" value="Unassembled WGS sequence"/>
</dbReference>
<protein>
    <recommendedName>
        <fullName evidence="3">Zn(2)-C6 fungal-type domain-containing protein</fullName>
    </recommendedName>
</protein>
<dbReference type="STRING" id="1149755.A0A2J6R3N5"/>
<dbReference type="InterPro" id="IPR053157">
    <property type="entry name" value="Sterol_Uptake_Regulator"/>
</dbReference>
<name>A0A2J6R3N5_HYAVF</name>
<feature type="compositionally biased region" description="Low complexity" evidence="2">
    <location>
        <begin position="61"/>
        <end position="85"/>
    </location>
</feature>
<keyword evidence="1" id="KW-0539">Nucleus</keyword>
<keyword evidence="5" id="KW-1185">Reference proteome</keyword>
<evidence type="ECO:0000256" key="2">
    <source>
        <dbReference type="SAM" id="MobiDB-lite"/>
    </source>
</evidence>
<dbReference type="InterPro" id="IPR036864">
    <property type="entry name" value="Zn2-C6_fun-type_DNA-bd_sf"/>
</dbReference>
<dbReference type="GO" id="GO:0001228">
    <property type="term" value="F:DNA-binding transcription activator activity, RNA polymerase II-specific"/>
    <property type="evidence" value="ECO:0007669"/>
    <property type="project" value="TreeGrafter"/>
</dbReference>
<sequence>MSTDTAHNRTPPPMHRRGHRKSRNGCVECKRRHIKCDESRPVCIQCNTAQLRCGYAPGRTSVPAQSSASPQPISQSGTSISSFSTVEPHSPNTIHPRIPDPPISNAHFSITGSADDHFTVNLLHIQLFHHFSTVTAGTISLDPRDAEKAMAVTMKAALSAPYLMQEVLALSALHLSVLHPAQREFYHHQASGLQTRALTIFNASHLEVDAENCIPIVLFSSLLAMHSLCDVVSGPNNDFSNFLNSFIRCLDLHRGIRAITSHSYRLLRHSELQHVLEAGKVMHQTDNLVGKDCDELRALLRAADLGQASMKACEIAIDHLQRTFDMERSSGGRDNTFASWPVLVPNEYMDLVMKRSPEALVILAHFAVVLHSHRGEWFIGDGGRYLIDSISRHLGSYWDNWMAWPNSVLNGVPSSLPILPPSLPQDPVSAG</sequence>
<evidence type="ECO:0000256" key="1">
    <source>
        <dbReference type="ARBA" id="ARBA00023242"/>
    </source>
</evidence>
<dbReference type="PANTHER" id="PTHR47784:SF4">
    <property type="entry name" value="ZN(II)2CYS6 TRANSCRIPTION FACTOR (EUROFUNG)"/>
    <property type="match status" value="1"/>
</dbReference>
<dbReference type="EMBL" id="KZ613957">
    <property type="protein sequence ID" value="PMD33126.1"/>
    <property type="molecule type" value="Genomic_DNA"/>
</dbReference>
<dbReference type="SUPFAM" id="SSF57701">
    <property type="entry name" value="Zn2/Cys6 DNA-binding domain"/>
    <property type="match status" value="1"/>
</dbReference>
<dbReference type="GO" id="GO:0008270">
    <property type="term" value="F:zinc ion binding"/>
    <property type="evidence" value="ECO:0007669"/>
    <property type="project" value="InterPro"/>
</dbReference>
<feature type="region of interest" description="Disordered" evidence="2">
    <location>
        <begin position="59"/>
        <end position="91"/>
    </location>
</feature>
<feature type="domain" description="Zn(2)-C6 fungal-type" evidence="3">
    <location>
        <begin position="25"/>
        <end position="55"/>
    </location>
</feature>
<dbReference type="InterPro" id="IPR001138">
    <property type="entry name" value="Zn2Cys6_DnaBD"/>
</dbReference>
<accession>A0A2J6R3N5</accession>
<reference evidence="4 5" key="1">
    <citation type="submission" date="2016-04" db="EMBL/GenBank/DDBJ databases">
        <title>A degradative enzymes factory behind the ericoid mycorrhizal symbiosis.</title>
        <authorList>
            <consortium name="DOE Joint Genome Institute"/>
            <person name="Martino E."/>
            <person name="Morin E."/>
            <person name="Grelet G."/>
            <person name="Kuo A."/>
            <person name="Kohler A."/>
            <person name="Daghino S."/>
            <person name="Barry K."/>
            <person name="Choi C."/>
            <person name="Cichocki N."/>
            <person name="Clum A."/>
            <person name="Copeland A."/>
            <person name="Hainaut M."/>
            <person name="Haridas S."/>
            <person name="Labutti K."/>
            <person name="Lindquist E."/>
            <person name="Lipzen A."/>
            <person name="Khouja H.-R."/>
            <person name="Murat C."/>
            <person name="Ohm R."/>
            <person name="Olson A."/>
            <person name="Spatafora J."/>
            <person name="Veneault-Fourrey C."/>
            <person name="Henrissat B."/>
            <person name="Grigoriev I."/>
            <person name="Martin F."/>
            <person name="Perotto S."/>
        </authorList>
    </citation>
    <scope>NUCLEOTIDE SEQUENCE [LARGE SCALE GENOMIC DNA]</scope>
    <source>
        <strain evidence="4 5">F</strain>
    </source>
</reference>
<evidence type="ECO:0000259" key="3">
    <source>
        <dbReference type="PROSITE" id="PS50048"/>
    </source>
</evidence>
<evidence type="ECO:0000313" key="4">
    <source>
        <dbReference type="EMBL" id="PMD33126.1"/>
    </source>
</evidence>
<evidence type="ECO:0000313" key="5">
    <source>
        <dbReference type="Proteomes" id="UP000235786"/>
    </source>
</evidence>
<proteinExistence type="predicted"/>
<dbReference type="PANTHER" id="PTHR47784">
    <property type="entry name" value="STEROL UPTAKE CONTROL PROTEIN 2"/>
    <property type="match status" value="1"/>
</dbReference>
<dbReference type="CDD" id="cd00067">
    <property type="entry name" value="GAL4"/>
    <property type="match status" value="1"/>
</dbReference>
<dbReference type="OrthoDB" id="4937900at2759"/>
<dbReference type="AlphaFoldDB" id="A0A2J6R3N5"/>
<organism evidence="4 5">
    <name type="scientific">Hyaloscypha variabilis (strain UAMH 11265 / GT02V1 / F)</name>
    <name type="common">Meliniomyces variabilis</name>
    <dbReference type="NCBI Taxonomy" id="1149755"/>
    <lineage>
        <taxon>Eukaryota</taxon>
        <taxon>Fungi</taxon>
        <taxon>Dikarya</taxon>
        <taxon>Ascomycota</taxon>
        <taxon>Pezizomycotina</taxon>
        <taxon>Leotiomycetes</taxon>
        <taxon>Helotiales</taxon>
        <taxon>Hyaloscyphaceae</taxon>
        <taxon>Hyaloscypha</taxon>
        <taxon>Hyaloscypha variabilis</taxon>
    </lineage>
</organism>
<feature type="region of interest" description="Disordered" evidence="2">
    <location>
        <begin position="1"/>
        <end position="24"/>
    </location>
</feature>
<gene>
    <name evidence="4" type="ORF">L207DRAFT_518435</name>
</gene>
<dbReference type="SMART" id="SM00066">
    <property type="entry name" value="GAL4"/>
    <property type="match status" value="1"/>
</dbReference>
<dbReference type="PROSITE" id="PS50048">
    <property type="entry name" value="ZN2_CY6_FUNGAL_2"/>
    <property type="match status" value="1"/>
</dbReference>